<sequence>MDKTHLYLAARYAELNLVRATLVKKLQGHRWGSASAHIAGRDDRLVPVEPLFEMFGKWDEFLSRGLSEGEVEKARCHERAGRPLSADSFGCIPDFL</sequence>
<reference evidence="2 5" key="5">
    <citation type="submission" date="2020-02" db="EMBL/GenBank/DDBJ databases">
        <title>Newly sequenced genome of strain CSTR1 showed variability in Candidatus Kuenenia stuttgartiensis genomes.</title>
        <authorList>
            <person name="Ding C."/>
            <person name="Adrian L."/>
        </authorList>
    </citation>
    <scope>NUCLEOTIDE SEQUENCE [LARGE SCALE GENOMIC DNA]</scope>
    <source>
        <strain evidence="2 5">CSTR1</strain>
    </source>
</reference>
<evidence type="ECO:0000313" key="1">
    <source>
        <dbReference type="EMBL" id="CAJ71344.1"/>
    </source>
</evidence>
<proteinExistence type="predicted"/>
<evidence type="ECO:0000313" key="4">
    <source>
        <dbReference type="Proteomes" id="UP000221734"/>
    </source>
</evidence>
<dbReference type="KEGG" id="kst:KSMBR1_2275"/>
<dbReference type="EMBL" id="CP049055">
    <property type="protein sequence ID" value="QII14172.1"/>
    <property type="molecule type" value="Genomic_DNA"/>
</dbReference>
<dbReference type="EMBL" id="CT573073">
    <property type="protein sequence ID" value="CAJ71344.1"/>
    <property type="molecule type" value="Genomic_DNA"/>
</dbReference>
<accession>Q1PVU6</accession>
<gene>
    <name evidence="2" type="ORF">KsCSTR_47950</name>
    <name evidence="3" type="ORF">KSMBR1_2275</name>
    <name evidence="1" type="ORF">kustc0599</name>
</gene>
<reference evidence="3" key="4">
    <citation type="submission" date="2017-10" db="EMBL/GenBank/DDBJ databases">
        <authorList>
            <person name="Banno H."/>
            <person name="Chua N.-H."/>
        </authorList>
    </citation>
    <scope>NUCLEOTIDE SEQUENCE [LARGE SCALE GENOMIC DNA]</scope>
    <source>
        <strain evidence="3">Kuenenia_mbr1_ru-nijmegen</strain>
    </source>
</reference>
<dbReference type="Proteomes" id="UP000501926">
    <property type="component" value="Chromosome"/>
</dbReference>
<reference evidence="1" key="1">
    <citation type="journal article" date="2006" name="Nature">
        <title>Deciphering the evolution and metabolism of an anammox bacterium from a community genome.</title>
        <authorList>
            <person name="Strous M."/>
            <person name="Pelletier E."/>
            <person name="Mangenot S."/>
            <person name="Rattei T."/>
            <person name="Lehner A."/>
            <person name="Taylor M.W."/>
            <person name="Horn M."/>
            <person name="Daims H."/>
            <person name="Bartol-Mavel D."/>
            <person name="Wincker P."/>
            <person name="Barbe V."/>
            <person name="Fonknechten N."/>
            <person name="Vallenet D."/>
            <person name="Segurens B."/>
            <person name="Schenowitz-Truong C."/>
            <person name="Medigue C."/>
            <person name="Collingro A."/>
            <person name="Snel B."/>
            <person name="Dutilh B.E."/>
            <person name="OpDenCamp H.J.M."/>
            <person name="vanDerDrift C."/>
            <person name="Cirpus I."/>
            <person name="vanDePas-Schoonen K.T."/>
            <person name="Harhangi H.R."/>
            <person name="vanNiftrik L."/>
            <person name="Schmid M."/>
            <person name="Keltjens J."/>
            <person name="vanDeVossenberg J."/>
            <person name="Kartal B."/>
            <person name="Meier H."/>
            <person name="Frishman D."/>
            <person name="Huynen M.A."/>
            <person name="Mewes H."/>
            <person name="Weissenbach J."/>
            <person name="Jetten M.S.M."/>
            <person name="Wagner M."/>
            <person name="LePaslier D."/>
        </authorList>
    </citation>
    <scope>NUCLEOTIDE SEQUENCE</scope>
</reference>
<organism evidence="1">
    <name type="scientific">Kuenenia stuttgartiensis</name>
    <dbReference type="NCBI Taxonomy" id="174633"/>
    <lineage>
        <taxon>Bacteria</taxon>
        <taxon>Pseudomonadati</taxon>
        <taxon>Planctomycetota</taxon>
        <taxon>Candidatus Brocadiia</taxon>
        <taxon>Candidatus Brocadiales</taxon>
        <taxon>Candidatus Brocadiaceae</taxon>
        <taxon>Candidatus Kuenenia</taxon>
    </lineage>
</organism>
<reference evidence="1" key="2">
    <citation type="submission" date="2006-01" db="EMBL/GenBank/DDBJ databases">
        <authorList>
            <person name="Genoscope"/>
        </authorList>
    </citation>
    <scope>NUCLEOTIDE SEQUENCE</scope>
</reference>
<dbReference type="RefSeq" id="WP_197705179.1">
    <property type="nucleotide sequence ID" value="NZ_CP049055.1"/>
</dbReference>
<keyword evidence="4" id="KW-1185">Reference proteome</keyword>
<reference evidence="4" key="3">
    <citation type="submission" date="2017-10" db="EMBL/GenBank/DDBJ databases">
        <authorList>
            <person name="Frank J."/>
        </authorList>
    </citation>
    <scope>NUCLEOTIDE SEQUENCE [LARGE SCALE GENOMIC DNA]</scope>
</reference>
<evidence type="ECO:0000313" key="3">
    <source>
        <dbReference type="EMBL" id="SOH04770.1"/>
    </source>
</evidence>
<evidence type="ECO:0000313" key="2">
    <source>
        <dbReference type="EMBL" id="QII14172.1"/>
    </source>
</evidence>
<dbReference type="Proteomes" id="UP000221734">
    <property type="component" value="Chromosome Kuenenia_stuttgartiensis_MBR1"/>
</dbReference>
<name>Q1PVU6_KUEST</name>
<evidence type="ECO:0000313" key="5">
    <source>
        <dbReference type="Proteomes" id="UP000501926"/>
    </source>
</evidence>
<dbReference type="AlphaFoldDB" id="Q1PVU6"/>
<dbReference type="EMBL" id="LT934425">
    <property type="protein sequence ID" value="SOH04770.1"/>
    <property type="molecule type" value="Genomic_DNA"/>
</dbReference>
<protein>
    <submittedName>
        <fullName evidence="1">Uncharacterized protein</fullName>
    </submittedName>
</protein>